<dbReference type="AlphaFoldDB" id="A0A5M6I3E0"/>
<dbReference type="InterPro" id="IPR008538">
    <property type="entry name" value="Uma2"/>
</dbReference>
<comment type="caution">
    <text evidence="2">The sequence shown here is derived from an EMBL/GenBank/DDBJ whole genome shotgun (WGS) entry which is preliminary data.</text>
</comment>
<accession>A0A5M6I3E0</accession>
<dbReference type="OrthoDB" id="196625at2"/>
<feature type="domain" description="Putative restriction endonuclease" evidence="1">
    <location>
        <begin position="37"/>
        <end position="188"/>
    </location>
</feature>
<dbReference type="InterPro" id="IPR011335">
    <property type="entry name" value="Restrct_endonuc-II-like"/>
</dbReference>
<evidence type="ECO:0000313" key="2">
    <source>
        <dbReference type="EMBL" id="KAA5602731.1"/>
    </source>
</evidence>
<evidence type="ECO:0000313" key="3">
    <source>
        <dbReference type="Proteomes" id="UP000323886"/>
    </source>
</evidence>
<proteinExistence type="predicted"/>
<organism evidence="2 3">
    <name type="scientific">Blastochloris sulfoviridis</name>
    <dbReference type="NCBI Taxonomy" id="50712"/>
    <lineage>
        <taxon>Bacteria</taxon>
        <taxon>Pseudomonadati</taxon>
        <taxon>Pseudomonadota</taxon>
        <taxon>Alphaproteobacteria</taxon>
        <taxon>Hyphomicrobiales</taxon>
        <taxon>Blastochloridaceae</taxon>
        <taxon>Blastochloris</taxon>
    </lineage>
</organism>
<protein>
    <submittedName>
        <fullName evidence="2">Uma2 family endonuclease</fullName>
    </submittedName>
</protein>
<dbReference type="Gene3D" id="3.90.1570.10">
    <property type="entry name" value="tt1808, chain A"/>
    <property type="match status" value="1"/>
</dbReference>
<dbReference type="PANTHER" id="PTHR35400">
    <property type="entry name" value="SLR1083 PROTEIN"/>
    <property type="match status" value="1"/>
</dbReference>
<sequence>MNAPLTRAPITAAATDLPRRAFSVAEVERMVEVGLLLEDERLELIGGELVMMSPKGLRHEVIKKALLRHWFQRLPEALDLIPETTFRLAPDTYLEPDIVVFDRARGLKALNGDTALLAVEIADSSLGYDLARKPRIYSAFGVRELWVIDAVHLVTHVHRDPAPLGYRDVVAHAAYETLTPLLAPALPLTLTALDLAE</sequence>
<evidence type="ECO:0000259" key="1">
    <source>
        <dbReference type="Pfam" id="PF05685"/>
    </source>
</evidence>
<reference evidence="2 3" key="1">
    <citation type="submission" date="2019-09" db="EMBL/GenBank/DDBJ databases">
        <title>Draft Whole-Genome sequence of Blastochloris sulfoviridis DSM 729.</title>
        <authorList>
            <person name="Meyer T.E."/>
            <person name="Kyndt J.A."/>
        </authorList>
    </citation>
    <scope>NUCLEOTIDE SEQUENCE [LARGE SCALE GENOMIC DNA]</scope>
    <source>
        <strain evidence="2 3">DSM 729</strain>
    </source>
</reference>
<dbReference type="Proteomes" id="UP000323886">
    <property type="component" value="Unassembled WGS sequence"/>
</dbReference>
<dbReference type="CDD" id="cd06260">
    <property type="entry name" value="DUF820-like"/>
    <property type="match status" value="1"/>
</dbReference>
<dbReference type="PANTHER" id="PTHR35400:SF3">
    <property type="entry name" value="SLL1072 PROTEIN"/>
    <property type="match status" value="1"/>
</dbReference>
<dbReference type="Pfam" id="PF05685">
    <property type="entry name" value="Uma2"/>
    <property type="match status" value="1"/>
</dbReference>
<dbReference type="EMBL" id="VWPL01000005">
    <property type="protein sequence ID" value="KAA5602731.1"/>
    <property type="molecule type" value="Genomic_DNA"/>
</dbReference>
<dbReference type="InterPro" id="IPR012296">
    <property type="entry name" value="Nuclease_put_TT1808"/>
</dbReference>
<keyword evidence="2" id="KW-0255">Endonuclease</keyword>
<keyword evidence="2" id="KW-0378">Hydrolase</keyword>
<keyword evidence="3" id="KW-1185">Reference proteome</keyword>
<dbReference type="RefSeq" id="WP_150096460.1">
    <property type="nucleotide sequence ID" value="NZ_VWPL01000005.1"/>
</dbReference>
<name>A0A5M6I3E0_9HYPH</name>
<dbReference type="SUPFAM" id="SSF52980">
    <property type="entry name" value="Restriction endonuclease-like"/>
    <property type="match status" value="1"/>
</dbReference>
<dbReference type="GO" id="GO:0004519">
    <property type="term" value="F:endonuclease activity"/>
    <property type="evidence" value="ECO:0007669"/>
    <property type="project" value="UniProtKB-KW"/>
</dbReference>
<keyword evidence="2" id="KW-0540">Nuclease</keyword>
<gene>
    <name evidence="2" type="ORF">F1193_04405</name>
</gene>